<gene>
    <name evidence="2" type="ORF">FHS55_002053</name>
</gene>
<accession>A0A839Z9N8</accession>
<reference evidence="2 3" key="1">
    <citation type="submission" date="2020-08" db="EMBL/GenBank/DDBJ databases">
        <title>Genomic Encyclopedia of Type Strains, Phase IV (KMG-IV): sequencing the most valuable type-strain genomes for metagenomic binning, comparative biology and taxonomic classification.</title>
        <authorList>
            <person name="Goeker M."/>
        </authorList>
    </citation>
    <scope>NUCLEOTIDE SEQUENCE [LARGE SCALE GENOMIC DNA]</scope>
    <source>
        <strain evidence="2 3">DSM 5895</strain>
    </source>
</reference>
<protein>
    <submittedName>
        <fullName evidence="2">Uncharacterized protein</fullName>
    </submittedName>
</protein>
<comment type="caution">
    <text evidence="2">The sequence shown here is derived from an EMBL/GenBank/DDBJ whole genome shotgun (WGS) entry which is preliminary data.</text>
</comment>
<dbReference type="RefSeq" id="WP_183189607.1">
    <property type="nucleotide sequence ID" value="NZ_JACICD010000003.1"/>
</dbReference>
<proteinExistence type="predicted"/>
<evidence type="ECO:0000313" key="3">
    <source>
        <dbReference type="Proteomes" id="UP000533469"/>
    </source>
</evidence>
<keyword evidence="1" id="KW-0732">Signal</keyword>
<sequence length="132" mass="13545">MSKLRHLVVLAAVAAGGLFMAIPEASAWRAAACGPRGCAAAGGPGYYPRGPGFYPNRGYAAPHGAYYGPRGAVVVTNPYRYWPTGGAVAAGAAVGFLAGAAAVSLAGPPPHPNYCWFYTNPQQTTGFWEACP</sequence>
<evidence type="ECO:0000256" key="1">
    <source>
        <dbReference type="SAM" id="SignalP"/>
    </source>
</evidence>
<feature type="chain" id="PRO_5032520435" evidence="1">
    <location>
        <begin position="22"/>
        <end position="132"/>
    </location>
</feature>
<organism evidence="2 3">
    <name type="scientific">Ancylobacter tetraedralis</name>
    <dbReference type="NCBI Taxonomy" id="217068"/>
    <lineage>
        <taxon>Bacteria</taxon>
        <taxon>Pseudomonadati</taxon>
        <taxon>Pseudomonadota</taxon>
        <taxon>Alphaproteobacteria</taxon>
        <taxon>Hyphomicrobiales</taxon>
        <taxon>Xanthobacteraceae</taxon>
        <taxon>Ancylobacter</taxon>
    </lineage>
</organism>
<feature type="signal peptide" evidence="1">
    <location>
        <begin position="1"/>
        <end position="21"/>
    </location>
</feature>
<dbReference type="EMBL" id="JACICD010000003">
    <property type="protein sequence ID" value="MBB3771454.1"/>
    <property type="molecule type" value="Genomic_DNA"/>
</dbReference>
<name>A0A839Z9N8_9HYPH</name>
<evidence type="ECO:0000313" key="2">
    <source>
        <dbReference type="EMBL" id="MBB3771454.1"/>
    </source>
</evidence>
<dbReference type="AlphaFoldDB" id="A0A839Z9N8"/>
<dbReference type="Proteomes" id="UP000533469">
    <property type="component" value="Unassembled WGS sequence"/>
</dbReference>
<keyword evidence="3" id="KW-1185">Reference proteome</keyword>